<proteinExistence type="predicted"/>
<gene>
    <name evidence="1" type="ORF">SLEP1_g3520</name>
</gene>
<organism evidence="1 2">
    <name type="scientific">Rubroshorea leprosula</name>
    <dbReference type="NCBI Taxonomy" id="152421"/>
    <lineage>
        <taxon>Eukaryota</taxon>
        <taxon>Viridiplantae</taxon>
        <taxon>Streptophyta</taxon>
        <taxon>Embryophyta</taxon>
        <taxon>Tracheophyta</taxon>
        <taxon>Spermatophyta</taxon>
        <taxon>Magnoliopsida</taxon>
        <taxon>eudicotyledons</taxon>
        <taxon>Gunneridae</taxon>
        <taxon>Pentapetalae</taxon>
        <taxon>rosids</taxon>
        <taxon>malvids</taxon>
        <taxon>Malvales</taxon>
        <taxon>Dipterocarpaceae</taxon>
        <taxon>Rubroshorea</taxon>
    </lineage>
</organism>
<reference evidence="1 2" key="1">
    <citation type="journal article" date="2021" name="Commun. Biol.">
        <title>The genome of Shorea leprosula (Dipterocarpaceae) highlights the ecological relevance of drought in aseasonal tropical rainforests.</title>
        <authorList>
            <person name="Ng K.K.S."/>
            <person name="Kobayashi M.J."/>
            <person name="Fawcett J.A."/>
            <person name="Hatakeyama M."/>
            <person name="Paape T."/>
            <person name="Ng C.H."/>
            <person name="Ang C.C."/>
            <person name="Tnah L.H."/>
            <person name="Lee C.T."/>
            <person name="Nishiyama T."/>
            <person name="Sese J."/>
            <person name="O'Brien M.J."/>
            <person name="Copetti D."/>
            <person name="Mohd Noor M.I."/>
            <person name="Ong R.C."/>
            <person name="Putra M."/>
            <person name="Sireger I.Z."/>
            <person name="Indrioko S."/>
            <person name="Kosugi Y."/>
            <person name="Izuno A."/>
            <person name="Isagi Y."/>
            <person name="Lee S.L."/>
            <person name="Shimizu K.K."/>
        </authorList>
    </citation>
    <scope>NUCLEOTIDE SEQUENCE [LARGE SCALE GENOMIC DNA]</scope>
    <source>
        <strain evidence="1">214</strain>
    </source>
</reference>
<dbReference type="AlphaFoldDB" id="A0AAV5HV94"/>
<dbReference type="EMBL" id="BPVZ01000003">
    <property type="protein sequence ID" value="GKU89376.1"/>
    <property type="molecule type" value="Genomic_DNA"/>
</dbReference>
<comment type="caution">
    <text evidence="1">The sequence shown here is derived from an EMBL/GenBank/DDBJ whole genome shotgun (WGS) entry which is preliminary data.</text>
</comment>
<dbReference type="Proteomes" id="UP001054252">
    <property type="component" value="Unassembled WGS sequence"/>
</dbReference>
<sequence>MANGYLEHVAPTSKMLVLIDDGLAVMLEKFFQHQMMALGFSPLFSYYVPRLVVSVVKIVLQTAKTWKACVFYMKYYLPG</sequence>
<accession>A0AAV5HV94</accession>
<protein>
    <submittedName>
        <fullName evidence="1">Uncharacterized protein</fullName>
    </submittedName>
</protein>
<evidence type="ECO:0000313" key="1">
    <source>
        <dbReference type="EMBL" id="GKU89376.1"/>
    </source>
</evidence>
<name>A0AAV5HV94_9ROSI</name>
<evidence type="ECO:0000313" key="2">
    <source>
        <dbReference type="Proteomes" id="UP001054252"/>
    </source>
</evidence>
<keyword evidence="2" id="KW-1185">Reference proteome</keyword>